<dbReference type="EC" id="3.5.4.2" evidence="2 6"/>
<comment type="caution">
    <text evidence="9">The sequence shown here is derived from an EMBL/GenBank/DDBJ whole genome shotgun (WGS) entry which is preliminary data.</text>
</comment>
<dbReference type="RefSeq" id="WP_173680546.1">
    <property type="nucleotide sequence ID" value="NZ_JAAZWO010000004.1"/>
</dbReference>
<dbReference type="InterPro" id="IPR011059">
    <property type="entry name" value="Metal-dep_hydrolase_composite"/>
</dbReference>
<dbReference type="AlphaFoldDB" id="A0A923E826"/>
<comment type="similarity">
    <text evidence="1 6">Belongs to the metallo-dependent hydrolases superfamily. Adenine deaminase family.</text>
</comment>
<dbReference type="InterPro" id="IPR026912">
    <property type="entry name" value="Adenine_deam_C"/>
</dbReference>
<evidence type="ECO:0000256" key="3">
    <source>
        <dbReference type="ARBA" id="ARBA00022801"/>
    </source>
</evidence>
<keyword evidence="4 6" id="KW-0464">Manganese</keyword>
<protein>
    <recommendedName>
        <fullName evidence="2 6">Adenine deaminase</fullName>
        <shortName evidence="6">Adenase</shortName>
        <shortName evidence="6">Adenine aminase</shortName>
        <ecNumber evidence="2 6">3.5.4.2</ecNumber>
    </recommendedName>
</protein>
<dbReference type="Proteomes" id="UP000563151">
    <property type="component" value="Unassembled WGS sequence"/>
</dbReference>
<accession>A0A923E826</accession>
<dbReference type="Pfam" id="PF01979">
    <property type="entry name" value="Amidohydro_1"/>
    <property type="match status" value="1"/>
</dbReference>
<evidence type="ECO:0000256" key="4">
    <source>
        <dbReference type="ARBA" id="ARBA00023211"/>
    </source>
</evidence>
<evidence type="ECO:0000313" key="10">
    <source>
        <dbReference type="Proteomes" id="UP000563151"/>
    </source>
</evidence>
<dbReference type="Pfam" id="PF13382">
    <property type="entry name" value="Adenine_deam_C"/>
    <property type="match status" value="1"/>
</dbReference>
<keyword evidence="3 6" id="KW-0378">Hydrolase</keyword>
<evidence type="ECO:0000259" key="8">
    <source>
        <dbReference type="Pfam" id="PF13382"/>
    </source>
</evidence>
<dbReference type="Gene3D" id="2.30.40.10">
    <property type="entry name" value="Urease, subunit C, domain 1"/>
    <property type="match status" value="1"/>
</dbReference>
<dbReference type="EMBL" id="JAAZWO010000004">
    <property type="protein sequence ID" value="MBC2396967.1"/>
    <property type="molecule type" value="Genomic_DNA"/>
</dbReference>
<evidence type="ECO:0000259" key="7">
    <source>
        <dbReference type="Pfam" id="PF01979"/>
    </source>
</evidence>
<dbReference type="InterPro" id="IPR006679">
    <property type="entry name" value="Adenine_deam"/>
</dbReference>
<dbReference type="HAMAP" id="MF_01518">
    <property type="entry name" value="Adenine_deamin"/>
    <property type="match status" value="1"/>
</dbReference>
<organism evidence="9 10">
    <name type="scientific">Clostridium tetanomorphum</name>
    <dbReference type="NCBI Taxonomy" id="1553"/>
    <lineage>
        <taxon>Bacteria</taxon>
        <taxon>Bacillati</taxon>
        <taxon>Bacillota</taxon>
        <taxon>Clostridia</taxon>
        <taxon>Eubacteriales</taxon>
        <taxon>Clostridiaceae</taxon>
        <taxon>Clostridium</taxon>
    </lineage>
</organism>
<dbReference type="InterPro" id="IPR006680">
    <property type="entry name" value="Amidohydro-rel"/>
</dbReference>
<feature type="domain" description="Adenine deaminase C-terminal" evidence="8">
    <location>
        <begin position="395"/>
        <end position="560"/>
    </location>
</feature>
<evidence type="ECO:0000256" key="2">
    <source>
        <dbReference type="ARBA" id="ARBA00012782"/>
    </source>
</evidence>
<comment type="catalytic activity">
    <reaction evidence="5 6">
        <text>adenine + H2O + H(+) = hypoxanthine + NH4(+)</text>
        <dbReference type="Rhea" id="RHEA:23688"/>
        <dbReference type="ChEBI" id="CHEBI:15377"/>
        <dbReference type="ChEBI" id="CHEBI:15378"/>
        <dbReference type="ChEBI" id="CHEBI:16708"/>
        <dbReference type="ChEBI" id="CHEBI:17368"/>
        <dbReference type="ChEBI" id="CHEBI:28938"/>
        <dbReference type="EC" id="3.5.4.2"/>
    </reaction>
</comment>
<evidence type="ECO:0000313" key="9">
    <source>
        <dbReference type="EMBL" id="MBC2396967.1"/>
    </source>
</evidence>
<dbReference type="PANTHER" id="PTHR11113">
    <property type="entry name" value="N-ACETYLGLUCOSAMINE-6-PHOSPHATE DEACETYLASE"/>
    <property type="match status" value="1"/>
</dbReference>
<reference evidence="9 10" key="1">
    <citation type="submission" date="2020-04" db="EMBL/GenBank/DDBJ databases">
        <title>Genomic insights into acetone-butanol-ethanol (ABE) fermentation by sequencing solventogenic clostridia strains.</title>
        <authorList>
            <person name="Brown S."/>
        </authorList>
    </citation>
    <scope>NUCLEOTIDE SEQUENCE [LARGE SCALE GENOMIC DNA]</scope>
    <source>
        <strain evidence="9 10">DJ011</strain>
    </source>
</reference>
<dbReference type="SUPFAM" id="SSF51338">
    <property type="entry name" value="Composite domain of metallo-dependent hydrolases"/>
    <property type="match status" value="1"/>
</dbReference>
<dbReference type="PANTHER" id="PTHR11113:SF2">
    <property type="entry name" value="ADENINE DEAMINASE"/>
    <property type="match status" value="1"/>
</dbReference>
<name>A0A923E826_CLOTT</name>
<dbReference type="GO" id="GO:0006146">
    <property type="term" value="P:adenine catabolic process"/>
    <property type="evidence" value="ECO:0007669"/>
    <property type="project" value="InterPro"/>
</dbReference>
<dbReference type="SUPFAM" id="SSF51556">
    <property type="entry name" value="Metallo-dependent hydrolases"/>
    <property type="match status" value="1"/>
</dbReference>
<dbReference type="GO" id="GO:0000034">
    <property type="term" value="F:adenine deaminase activity"/>
    <property type="evidence" value="ECO:0007669"/>
    <property type="project" value="UniProtKB-UniRule"/>
</dbReference>
<evidence type="ECO:0000256" key="6">
    <source>
        <dbReference type="HAMAP-Rule" id="MF_01518"/>
    </source>
</evidence>
<keyword evidence="10" id="KW-1185">Reference proteome</keyword>
<dbReference type="Gene3D" id="3.20.20.140">
    <property type="entry name" value="Metal-dependent hydrolases"/>
    <property type="match status" value="1"/>
</dbReference>
<dbReference type="InterPro" id="IPR032466">
    <property type="entry name" value="Metal_Hydrolase"/>
</dbReference>
<comment type="cofactor">
    <cofactor evidence="6">
        <name>Mn(2+)</name>
        <dbReference type="ChEBI" id="CHEBI:29035"/>
    </cofactor>
</comment>
<gene>
    <name evidence="6" type="primary">ade</name>
    <name evidence="9" type="ORF">HGG79_04120</name>
</gene>
<sequence length="568" mass="64078">MEVDLLIKNVKVFNTYMKKFINEDVTVLNGRVFYIGKDQDNKLQPKEIIDGKGNYLIPGLIDIHMHIESSMTTPFQFSQAVIPHGVTTIVADPHEIANVFGIRGIKAFMNKDEEIKLDIFYGIPSSVPSTSSNLETTGGVIKDREVLELLNYNKIQCLGEVMNFKDLIENENSTINNIIKIIKDKKPYIPLEGHCPKIQDIELAQYIYRGIDGDHTQQTPKSLEEKIKNGMFIEIQEKSMTQENMNYLVENNLYEHFCFVTDDVMADKLLDGHLNRLLKKAISMGMKAEDAIYAATYTPARRMGFKDRGAIAPGKIADFIILTDLSNFKISRVYKKGEIVYDGHAVYKEKKGSFPESFYNSIHLNPLNYQDFKITAPITQGEIKCNIMEVKNNTTFTEEKEDFLQVVDKKLNWEKSSYCLIGVFERYGKNGGRAFGLVGGDVIKQGAIATTWAHDHHNLMVMGRNVEDMVLAANHIIANQGGYCAVHNGKILASIGLPIGGILSEERIDTLGEKLKNLRSTIERLGYKHNNEIMSFSTLSLPVSPDIKITDKGIIRVKSQQIISLFCE</sequence>
<proteinExistence type="inferred from homology"/>
<feature type="domain" description="Amidohydrolase-related" evidence="7">
    <location>
        <begin position="55"/>
        <end position="340"/>
    </location>
</feature>
<evidence type="ECO:0000256" key="5">
    <source>
        <dbReference type="ARBA" id="ARBA00047720"/>
    </source>
</evidence>
<dbReference type="CDD" id="cd01295">
    <property type="entry name" value="AdeC"/>
    <property type="match status" value="1"/>
</dbReference>
<evidence type="ECO:0000256" key="1">
    <source>
        <dbReference type="ARBA" id="ARBA00006773"/>
    </source>
</evidence>